<accession>A0A8H7RQ18</accession>
<reference evidence="2 3" key="1">
    <citation type="submission" date="2020-12" db="EMBL/GenBank/DDBJ databases">
        <title>Metabolic potential, ecology and presence of endohyphal bacteria is reflected in genomic diversity of Mucoromycotina.</title>
        <authorList>
            <person name="Muszewska A."/>
            <person name="Okrasinska A."/>
            <person name="Steczkiewicz K."/>
            <person name="Drgas O."/>
            <person name="Orlowska M."/>
            <person name="Perlinska-Lenart U."/>
            <person name="Aleksandrzak-Piekarczyk T."/>
            <person name="Szatraj K."/>
            <person name="Zielenkiewicz U."/>
            <person name="Pilsyk S."/>
            <person name="Malc E."/>
            <person name="Mieczkowski P."/>
            <person name="Kruszewska J.S."/>
            <person name="Biernat P."/>
            <person name="Pawlowska J."/>
        </authorList>
    </citation>
    <scope>NUCLEOTIDE SEQUENCE [LARGE SCALE GENOMIC DNA]</scope>
    <source>
        <strain evidence="2 3">CBS 142.35</strain>
    </source>
</reference>
<gene>
    <name evidence="2" type="ORF">INT45_008575</name>
</gene>
<proteinExistence type="predicted"/>
<name>A0A8H7RQ18_9FUNG</name>
<sequence>MPTIGERNAARAQRNMDRNAVIQQDNRRNTALQIEDRIRELETRNTVLESRVEAMGNVIARQALAQQQEVQLQLAVSQNPDTVMMDGAVHDNRIQRSDNVSGAIRNHNTALASEGFRWNETYRSVHNRATKAAMMAYIEGLGQYAIQGDRLSKKIYSFFDNQRTKSRQSAERAEKRKTSNRRNTRRHAKRDRRLKAFHLHQARMQECYPGAEALLQVGYMSEEETDDEYDGEVGKRVVVWQPQWRNEKANEFLWHLDQLAPPSDATRLVKRFGGVRVAVLSGEEEEKLGGWIAV</sequence>
<evidence type="ECO:0000313" key="2">
    <source>
        <dbReference type="EMBL" id="KAG2214152.1"/>
    </source>
</evidence>
<feature type="compositionally biased region" description="Basic residues" evidence="1">
    <location>
        <begin position="178"/>
        <end position="190"/>
    </location>
</feature>
<organism evidence="2 3">
    <name type="scientific">Circinella minor</name>
    <dbReference type="NCBI Taxonomy" id="1195481"/>
    <lineage>
        <taxon>Eukaryota</taxon>
        <taxon>Fungi</taxon>
        <taxon>Fungi incertae sedis</taxon>
        <taxon>Mucoromycota</taxon>
        <taxon>Mucoromycotina</taxon>
        <taxon>Mucoromycetes</taxon>
        <taxon>Mucorales</taxon>
        <taxon>Lichtheimiaceae</taxon>
        <taxon>Circinella</taxon>
    </lineage>
</organism>
<evidence type="ECO:0000313" key="3">
    <source>
        <dbReference type="Proteomes" id="UP000646827"/>
    </source>
</evidence>
<dbReference type="EMBL" id="JAEPRB010000634">
    <property type="protein sequence ID" value="KAG2214152.1"/>
    <property type="molecule type" value="Genomic_DNA"/>
</dbReference>
<evidence type="ECO:0000256" key="1">
    <source>
        <dbReference type="SAM" id="MobiDB-lite"/>
    </source>
</evidence>
<keyword evidence="3" id="KW-1185">Reference proteome</keyword>
<dbReference type="OrthoDB" id="2295047at2759"/>
<feature type="compositionally biased region" description="Basic and acidic residues" evidence="1">
    <location>
        <begin position="168"/>
        <end position="177"/>
    </location>
</feature>
<protein>
    <submittedName>
        <fullName evidence="2">Uncharacterized protein</fullName>
    </submittedName>
</protein>
<dbReference type="AlphaFoldDB" id="A0A8H7RQ18"/>
<feature type="region of interest" description="Disordered" evidence="1">
    <location>
        <begin position="162"/>
        <end position="190"/>
    </location>
</feature>
<comment type="caution">
    <text evidence="2">The sequence shown here is derived from an EMBL/GenBank/DDBJ whole genome shotgun (WGS) entry which is preliminary data.</text>
</comment>
<dbReference type="Proteomes" id="UP000646827">
    <property type="component" value="Unassembled WGS sequence"/>
</dbReference>